<keyword evidence="11" id="KW-1185">Reference proteome</keyword>
<dbReference type="InterPro" id="IPR017896">
    <property type="entry name" value="4Fe4S_Fe-S-bd"/>
</dbReference>
<comment type="cofactor">
    <cofactor evidence="1">
        <name>[4Fe-4S] cluster</name>
        <dbReference type="ChEBI" id="CHEBI:49883"/>
    </cofactor>
</comment>
<evidence type="ECO:0000256" key="7">
    <source>
        <dbReference type="ARBA" id="ARBA00023014"/>
    </source>
</evidence>
<evidence type="ECO:0000256" key="1">
    <source>
        <dbReference type="ARBA" id="ARBA00001966"/>
    </source>
</evidence>
<evidence type="ECO:0000256" key="8">
    <source>
        <dbReference type="RuleBase" id="RU368020"/>
    </source>
</evidence>
<comment type="caution">
    <text evidence="10">The sequence shown here is derived from an EMBL/GenBank/DDBJ whole genome shotgun (WGS) entry which is preliminary data.</text>
</comment>
<protein>
    <recommendedName>
        <fullName evidence="8">Ferredoxin</fullName>
    </recommendedName>
</protein>
<keyword evidence="7 8" id="KW-0411">Iron-sulfur</keyword>
<keyword evidence="3" id="KW-0004">4Fe-4S</keyword>
<gene>
    <name evidence="10" type="ORF">ACFPRA_17580</name>
</gene>
<dbReference type="PROSITE" id="PS51379">
    <property type="entry name" value="4FE4S_FER_2"/>
    <property type="match status" value="1"/>
</dbReference>
<evidence type="ECO:0000256" key="3">
    <source>
        <dbReference type="ARBA" id="ARBA00022485"/>
    </source>
</evidence>
<dbReference type="RefSeq" id="WP_381437560.1">
    <property type="nucleotide sequence ID" value="NZ_JBHSNO010000008.1"/>
</dbReference>
<comment type="function">
    <text evidence="8">Ferredoxins are iron-sulfur proteins that transfer electrons in a wide variety of metabolic reactions.</text>
</comment>
<dbReference type="InterPro" id="IPR052395">
    <property type="entry name" value="ET_Ferredoxin"/>
</dbReference>
<name>A0ABW0TP57_9BACL</name>
<dbReference type="Gene3D" id="3.30.70.20">
    <property type="match status" value="1"/>
</dbReference>
<evidence type="ECO:0000259" key="9">
    <source>
        <dbReference type="PROSITE" id="PS51379"/>
    </source>
</evidence>
<reference evidence="11" key="1">
    <citation type="journal article" date="2019" name="Int. J. Syst. Evol. Microbiol.">
        <title>The Global Catalogue of Microorganisms (GCM) 10K type strain sequencing project: providing services to taxonomists for standard genome sequencing and annotation.</title>
        <authorList>
            <consortium name="The Broad Institute Genomics Platform"/>
            <consortium name="The Broad Institute Genome Sequencing Center for Infectious Disease"/>
            <person name="Wu L."/>
            <person name="Ma J."/>
        </authorList>
    </citation>
    <scope>NUCLEOTIDE SEQUENCE [LARGE SCALE GENOMIC DNA]</scope>
    <source>
        <strain evidence="11">CGMCC 4.1434</strain>
    </source>
</reference>
<dbReference type="SUPFAM" id="SSF54862">
    <property type="entry name" value="4Fe-4S ferredoxins"/>
    <property type="match status" value="1"/>
</dbReference>
<dbReference type="Proteomes" id="UP001596109">
    <property type="component" value="Unassembled WGS sequence"/>
</dbReference>
<organism evidence="10 11">
    <name type="scientific">Sporosarcina soli</name>
    <dbReference type="NCBI Taxonomy" id="334736"/>
    <lineage>
        <taxon>Bacteria</taxon>
        <taxon>Bacillati</taxon>
        <taxon>Bacillota</taxon>
        <taxon>Bacilli</taxon>
        <taxon>Bacillales</taxon>
        <taxon>Caryophanaceae</taxon>
        <taxon>Sporosarcina</taxon>
    </lineage>
</organism>
<keyword evidence="5 8" id="KW-0249">Electron transport</keyword>
<dbReference type="Pfam" id="PF13370">
    <property type="entry name" value="Fer4_13"/>
    <property type="match status" value="1"/>
</dbReference>
<evidence type="ECO:0000256" key="6">
    <source>
        <dbReference type="ARBA" id="ARBA00023004"/>
    </source>
</evidence>
<dbReference type="PANTHER" id="PTHR39163">
    <property type="entry name" value="FERREDOXIN"/>
    <property type="match status" value="1"/>
</dbReference>
<evidence type="ECO:0000313" key="11">
    <source>
        <dbReference type="Proteomes" id="UP001596109"/>
    </source>
</evidence>
<dbReference type="PRINTS" id="PR00352">
    <property type="entry name" value="3FE4SFRDOXIN"/>
</dbReference>
<evidence type="ECO:0000256" key="2">
    <source>
        <dbReference type="ARBA" id="ARBA00022448"/>
    </source>
</evidence>
<evidence type="ECO:0000313" key="10">
    <source>
        <dbReference type="EMBL" id="MFC5590718.1"/>
    </source>
</evidence>
<sequence>MSKYTIVNKETCIACGTCESIAPDIFAYDEEGISYVILDDNKGIAEVPEEFVEDLEDAEEACPSESIKVGTCPFSELALG</sequence>
<evidence type="ECO:0000256" key="5">
    <source>
        <dbReference type="ARBA" id="ARBA00022982"/>
    </source>
</evidence>
<keyword evidence="6 8" id="KW-0408">Iron</keyword>
<keyword evidence="4 8" id="KW-0479">Metal-binding</keyword>
<dbReference type="InterPro" id="IPR001080">
    <property type="entry name" value="3Fe4S_ferredoxin"/>
</dbReference>
<evidence type="ECO:0000256" key="4">
    <source>
        <dbReference type="ARBA" id="ARBA00022723"/>
    </source>
</evidence>
<feature type="domain" description="4Fe-4S ferredoxin-type" evidence="9">
    <location>
        <begin position="3"/>
        <end position="31"/>
    </location>
</feature>
<dbReference type="EMBL" id="JBHSNO010000008">
    <property type="protein sequence ID" value="MFC5590718.1"/>
    <property type="molecule type" value="Genomic_DNA"/>
</dbReference>
<accession>A0ABW0TP57</accession>
<keyword evidence="2 8" id="KW-0813">Transport</keyword>
<proteinExistence type="predicted"/>
<dbReference type="PANTHER" id="PTHR39163:SF1">
    <property type="entry name" value="FERREDOXIN"/>
    <property type="match status" value="1"/>
</dbReference>